<reference evidence="16 17" key="1">
    <citation type="submission" date="2020-09" db="EMBL/GenBank/DDBJ databases">
        <title>Pseudoxanthomonas sp. CAU 1598 isolated from sand of Yaerae Beach.</title>
        <authorList>
            <person name="Kim W."/>
        </authorList>
    </citation>
    <scope>NUCLEOTIDE SEQUENCE [LARGE SCALE GENOMIC DNA]</scope>
    <source>
        <strain evidence="16 17">CAU 1598</strain>
    </source>
</reference>
<gene>
    <name evidence="16" type="ORF">IFO71_14875</name>
</gene>
<dbReference type="Pfam" id="PF02878">
    <property type="entry name" value="PGM_PMM_I"/>
    <property type="match status" value="1"/>
</dbReference>
<dbReference type="InterPro" id="IPR005843">
    <property type="entry name" value="A-D-PHexomutase_C"/>
</dbReference>
<evidence type="ECO:0000256" key="1">
    <source>
        <dbReference type="ARBA" id="ARBA00000586"/>
    </source>
</evidence>
<comment type="cofactor">
    <cofactor evidence="2">
        <name>Mg(2+)</name>
        <dbReference type="ChEBI" id="CHEBI:18420"/>
    </cofactor>
</comment>
<dbReference type="AlphaFoldDB" id="A0AAW3ZM34"/>
<dbReference type="InterPro" id="IPR005844">
    <property type="entry name" value="A-D-PHexomutase_a/b/a-I"/>
</dbReference>
<dbReference type="InterPro" id="IPR005846">
    <property type="entry name" value="A-D-PHexomutase_a/b/a-III"/>
</dbReference>
<dbReference type="Pfam" id="PF00408">
    <property type="entry name" value="PGM_PMM_IV"/>
    <property type="match status" value="1"/>
</dbReference>
<name>A0AAW3ZM34_9GAMM</name>
<evidence type="ECO:0000313" key="17">
    <source>
        <dbReference type="Proteomes" id="UP000613768"/>
    </source>
</evidence>
<dbReference type="GO" id="GO:0046872">
    <property type="term" value="F:metal ion binding"/>
    <property type="evidence" value="ECO:0007669"/>
    <property type="project" value="UniProtKB-KW"/>
</dbReference>
<feature type="domain" description="Alpha-D-phosphohexomutase alpha/beta/alpha" evidence="14">
    <location>
        <begin position="466"/>
        <end position="563"/>
    </location>
</feature>
<dbReference type="SUPFAM" id="SSF53738">
    <property type="entry name" value="Phosphoglucomutase, first 3 domains"/>
    <property type="match status" value="3"/>
</dbReference>
<comment type="catalytic activity">
    <reaction evidence="1">
        <text>alpha-D-mannose 1-phosphate = D-mannose 6-phosphate</text>
        <dbReference type="Rhea" id="RHEA:11140"/>
        <dbReference type="ChEBI" id="CHEBI:58409"/>
        <dbReference type="ChEBI" id="CHEBI:58735"/>
        <dbReference type="EC" id="5.4.2.8"/>
    </reaction>
</comment>
<evidence type="ECO:0000256" key="6">
    <source>
        <dbReference type="ARBA" id="ARBA00022553"/>
    </source>
</evidence>
<evidence type="ECO:0000256" key="11">
    <source>
        <dbReference type="SAM" id="Phobius"/>
    </source>
</evidence>
<feature type="transmembrane region" description="Helical" evidence="11">
    <location>
        <begin position="14"/>
        <end position="34"/>
    </location>
</feature>
<comment type="caution">
    <text evidence="16">The sequence shown here is derived from an EMBL/GenBank/DDBJ whole genome shotgun (WGS) entry which is preliminary data.</text>
</comment>
<dbReference type="PRINTS" id="PR00509">
    <property type="entry name" value="PGMPMM"/>
</dbReference>
<feature type="region of interest" description="Disordered" evidence="10">
    <location>
        <begin position="288"/>
        <end position="310"/>
    </location>
</feature>
<evidence type="ECO:0000256" key="7">
    <source>
        <dbReference type="ARBA" id="ARBA00022723"/>
    </source>
</evidence>
<dbReference type="Gene3D" id="3.40.120.10">
    <property type="entry name" value="Alpha-D-Glucose-1,6-Bisphosphate, subunit A, domain 3"/>
    <property type="match status" value="3"/>
</dbReference>
<evidence type="ECO:0000313" key="16">
    <source>
        <dbReference type="EMBL" id="MBD8527023.1"/>
    </source>
</evidence>
<accession>A0AAW3ZM34</accession>
<dbReference type="Proteomes" id="UP000613768">
    <property type="component" value="Unassembled WGS sequence"/>
</dbReference>
<dbReference type="CDD" id="cd03089">
    <property type="entry name" value="PMM_PGM"/>
    <property type="match status" value="1"/>
</dbReference>
<dbReference type="Gene3D" id="3.30.310.50">
    <property type="entry name" value="Alpha-D-phosphohexomutase, C-terminal domain"/>
    <property type="match status" value="1"/>
</dbReference>
<dbReference type="InterPro" id="IPR016055">
    <property type="entry name" value="A-D-PHexomutase_a/b/a-I/II/III"/>
</dbReference>
<feature type="transmembrane region" description="Helical" evidence="11">
    <location>
        <begin position="230"/>
        <end position="253"/>
    </location>
</feature>
<evidence type="ECO:0000259" key="13">
    <source>
        <dbReference type="Pfam" id="PF02878"/>
    </source>
</evidence>
<dbReference type="InterPro" id="IPR005841">
    <property type="entry name" value="Alpha-D-phosphohexomutase_SF"/>
</dbReference>
<dbReference type="InterPro" id="IPR036900">
    <property type="entry name" value="A-D-PHexomutase_C_sf"/>
</dbReference>
<feature type="domain" description="Alpha-D-phosphohexomutase alpha/beta/alpha" evidence="13">
    <location>
        <begin position="319"/>
        <end position="447"/>
    </location>
</feature>
<evidence type="ECO:0000256" key="4">
    <source>
        <dbReference type="ARBA" id="ARBA00010231"/>
    </source>
</evidence>
<keyword evidence="11" id="KW-0472">Membrane</keyword>
<dbReference type="Pfam" id="PF02880">
    <property type="entry name" value="PGM_PMM_III"/>
    <property type="match status" value="1"/>
</dbReference>
<dbReference type="Pfam" id="PF02879">
    <property type="entry name" value="PGM_PMM_II"/>
    <property type="match status" value="1"/>
</dbReference>
<dbReference type="EMBL" id="JACYTR010000038">
    <property type="protein sequence ID" value="MBD8527023.1"/>
    <property type="molecule type" value="Genomic_DNA"/>
</dbReference>
<dbReference type="RefSeq" id="WP_192030445.1">
    <property type="nucleotide sequence ID" value="NZ_JACYTR010000038.1"/>
</dbReference>
<feature type="domain" description="Alpha-D-phosphohexomutase alpha/beta/alpha" evidence="15">
    <location>
        <begin position="568"/>
        <end position="677"/>
    </location>
</feature>
<comment type="pathway">
    <text evidence="3">Nucleotide-sugar biosynthesis; GDP-alpha-D-mannose biosynthesis; alpha-D-mannose 1-phosphate from D-fructose 6-phosphate: step 2/2.</text>
</comment>
<evidence type="ECO:0000256" key="2">
    <source>
        <dbReference type="ARBA" id="ARBA00001946"/>
    </source>
</evidence>
<dbReference type="PANTHER" id="PTHR43771">
    <property type="entry name" value="PHOSPHOMANNOMUTASE"/>
    <property type="match status" value="1"/>
</dbReference>
<evidence type="ECO:0000259" key="14">
    <source>
        <dbReference type="Pfam" id="PF02879"/>
    </source>
</evidence>
<feature type="compositionally biased region" description="Low complexity" evidence="10">
    <location>
        <begin position="288"/>
        <end position="301"/>
    </location>
</feature>
<proteinExistence type="inferred from homology"/>
<dbReference type="GO" id="GO:0005975">
    <property type="term" value="P:carbohydrate metabolic process"/>
    <property type="evidence" value="ECO:0007669"/>
    <property type="project" value="InterPro"/>
</dbReference>
<sequence>MAKLGLEGNPVRGAAYLLALLAVLAGLFFAWSGLDRMSRGPVSVDIIGERDRLAAALSTHLSHQREQFERAATDPYFRADVEAGALEDAAKRLQEAWPTVQSAAVYPGRLEVIMEQYPDLGFGRLAVLGAGLTESGVAIGPTGKSGALGLGLAWAIRDGNRALALVYAEVPFAGLADPIRAVEIGAGLIELRWDSEVVVSHGDSAIRNVAQATQVSNSNFKLASAMPTSLIGATPMVAVGLGGVAFIAAVLLWGAGRRYGSRAVERAPQEPTFDETLRAESAVAAPEAQRAAAASKNGAGAKAKDSAKPKSAPVAVDRSIFRAYDIRGVLGKTLDTSVARLIGQSIGSAMQDQGLREIVVGRDGRLSGPDLSAALIEGLRAAGCDVIDIGQAATPVVYFASYHLQTGSCVAVTGSHNPPDYNGFKIVIGGETLSGAAITDLYDRIADDRLRGDGKGGLQSMDVSRDYIDRISSDVQLERRMRVVIDCGNGVPGAIAPEVLESIGCEVECLYCDVDGEFPNHHPDPSDPNNLRDLITAVQRTGAELGMAFDGDGDRLGVVTSSGKIIFPDRLLMLFAQDVLSRNPGAAVIYDVKCSGHLSGQILRHGGSPVMWKTGHSLIKAKMRETGAELAGEMSGHFFFRERWFGFDDGIYSAARLLEILAADDREPQEIFEELPDSVATPEIKVDMEEGEHYAFMDQFRERAQFDGAKIFTIDGVRADWPDGWGLVRCSNTTPCLVLRFEADNEQALARIQAAFRAEIEATRPGIDLPF</sequence>
<dbReference type="InterPro" id="IPR005845">
    <property type="entry name" value="A-D-PHexomutase_a/b/a-II"/>
</dbReference>
<evidence type="ECO:0000256" key="5">
    <source>
        <dbReference type="ARBA" id="ARBA00012730"/>
    </source>
</evidence>
<evidence type="ECO:0000256" key="3">
    <source>
        <dbReference type="ARBA" id="ARBA00004699"/>
    </source>
</evidence>
<evidence type="ECO:0000256" key="9">
    <source>
        <dbReference type="ARBA" id="ARBA00023235"/>
    </source>
</evidence>
<dbReference type="GO" id="GO:0004615">
    <property type="term" value="F:phosphomannomutase activity"/>
    <property type="evidence" value="ECO:0007669"/>
    <property type="project" value="UniProtKB-EC"/>
</dbReference>
<evidence type="ECO:0000256" key="8">
    <source>
        <dbReference type="ARBA" id="ARBA00022842"/>
    </source>
</evidence>
<keyword evidence="8" id="KW-0460">Magnesium</keyword>
<evidence type="ECO:0000259" key="15">
    <source>
        <dbReference type="Pfam" id="PF02880"/>
    </source>
</evidence>
<keyword evidence="7" id="KW-0479">Metal-binding</keyword>
<keyword evidence="9" id="KW-0413">Isomerase</keyword>
<keyword evidence="6" id="KW-0597">Phosphoprotein</keyword>
<keyword evidence="11" id="KW-0812">Transmembrane</keyword>
<organism evidence="16 17">
    <name type="scientific">Pseudomarimonas arenosa</name>
    <dbReference type="NCBI Taxonomy" id="2774145"/>
    <lineage>
        <taxon>Bacteria</taxon>
        <taxon>Pseudomonadati</taxon>
        <taxon>Pseudomonadota</taxon>
        <taxon>Gammaproteobacteria</taxon>
        <taxon>Lysobacterales</taxon>
        <taxon>Lysobacteraceae</taxon>
        <taxon>Pseudomarimonas</taxon>
    </lineage>
</organism>
<keyword evidence="11" id="KW-1133">Transmembrane helix</keyword>
<dbReference type="SUPFAM" id="SSF55957">
    <property type="entry name" value="Phosphoglucomutase, C-terminal domain"/>
    <property type="match status" value="1"/>
</dbReference>
<evidence type="ECO:0000259" key="12">
    <source>
        <dbReference type="Pfam" id="PF00408"/>
    </source>
</evidence>
<comment type="similarity">
    <text evidence="4">Belongs to the phosphohexose mutase family.</text>
</comment>
<evidence type="ECO:0000256" key="10">
    <source>
        <dbReference type="SAM" id="MobiDB-lite"/>
    </source>
</evidence>
<dbReference type="EC" id="5.4.2.8" evidence="5"/>
<protein>
    <recommendedName>
        <fullName evidence="5">phosphomannomutase</fullName>
        <ecNumber evidence="5">5.4.2.8</ecNumber>
    </recommendedName>
</protein>
<dbReference type="PANTHER" id="PTHR43771:SF2">
    <property type="entry name" value="PHOSPHOMANNOMUTASE_PHOSPHOGLUCOMUTASE"/>
    <property type="match status" value="1"/>
</dbReference>
<keyword evidence="17" id="KW-1185">Reference proteome</keyword>
<feature type="domain" description="Alpha-D-phosphohexomutase C-terminal" evidence="12">
    <location>
        <begin position="683"/>
        <end position="758"/>
    </location>
</feature>